<sequence length="190" mass="21400">MKSLKRIIIGIAVLAALVYLVVIPYIHSEARKFSPAKTVVLDLKGSELEIDYSSPSKKGRVIFGDLVPYGKIWRTGANEPTTFTTTQPIKIIDKTLPAGKYSLWTKPNQDSWKVIFNTQIPGWGVTRVDGNQTTHESKYDYLTVEVPVKKLVEPVENLSINFENVAVNQKTQDFLSLAWDSTKIMVPIYK</sequence>
<protein>
    <recommendedName>
        <fullName evidence="3">DUF2911 domain-containing protein</fullName>
    </recommendedName>
</protein>
<evidence type="ECO:0000256" key="1">
    <source>
        <dbReference type="SAM" id="Phobius"/>
    </source>
</evidence>
<keyword evidence="1" id="KW-0812">Transmembrane</keyword>
<reference evidence="2" key="1">
    <citation type="journal article" date="2015" name="Nature">
        <title>Complex archaea that bridge the gap between prokaryotes and eukaryotes.</title>
        <authorList>
            <person name="Spang A."/>
            <person name="Saw J.H."/>
            <person name="Jorgensen S.L."/>
            <person name="Zaremba-Niedzwiedzka K."/>
            <person name="Martijn J."/>
            <person name="Lind A.E."/>
            <person name="van Eijk R."/>
            <person name="Schleper C."/>
            <person name="Guy L."/>
            <person name="Ettema T.J."/>
        </authorList>
    </citation>
    <scope>NUCLEOTIDE SEQUENCE</scope>
</reference>
<evidence type="ECO:0000313" key="2">
    <source>
        <dbReference type="EMBL" id="KKO06329.1"/>
    </source>
</evidence>
<keyword evidence="1" id="KW-1133">Transmembrane helix</keyword>
<comment type="caution">
    <text evidence="2">The sequence shown here is derived from an EMBL/GenBank/DDBJ whole genome shotgun (WGS) entry which is preliminary data.</text>
</comment>
<keyword evidence="1" id="KW-0472">Membrane</keyword>
<dbReference type="EMBL" id="LAZR01000016">
    <property type="protein sequence ID" value="KKO06329.1"/>
    <property type="molecule type" value="Genomic_DNA"/>
</dbReference>
<feature type="transmembrane region" description="Helical" evidence="1">
    <location>
        <begin position="7"/>
        <end position="26"/>
    </location>
</feature>
<proteinExistence type="predicted"/>
<dbReference type="AlphaFoldDB" id="A0A0F9YNU0"/>
<evidence type="ECO:0008006" key="3">
    <source>
        <dbReference type="Google" id="ProtNLM"/>
    </source>
</evidence>
<gene>
    <name evidence="2" type="ORF">LCGC14_0067480</name>
</gene>
<dbReference type="InterPro" id="IPR021314">
    <property type="entry name" value="DUF2911"/>
</dbReference>
<accession>A0A0F9YNU0</accession>
<organism evidence="2">
    <name type="scientific">marine sediment metagenome</name>
    <dbReference type="NCBI Taxonomy" id="412755"/>
    <lineage>
        <taxon>unclassified sequences</taxon>
        <taxon>metagenomes</taxon>
        <taxon>ecological metagenomes</taxon>
    </lineage>
</organism>
<name>A0A0F9YNU0_9ZZZZ</name>
<dbReference type="Pfam" id="PF11138">
    <property type="entry name" value="DUF2911"/>
    <property type="match status" value="1"/>
</dbReference>